<keyword evidence="2" id="KW-0472">Membrane</keyword>
<sequence>MVQMIYTIIMYAMQIYYYLLFISVLVTWFPDIQRTAVGRILFKLTEPYFGIFRRFIPAVRLGGGYMDFSPIVALIVWRMFVVSGVSWLLVKVLT</sequence>
<organism evidence="3 4">
    <name type="scientific">Tumebacillus amylolyticus</name>
    <dbReference type="NCBI Taxonomy" id="2801339"/>
    <lineage>
        <taxon>Bacteria</taxon>
        <taxon>Bacillati</taxon>
        <taxon>Bacillota</taxon>
        <taxon>Bacilli</taxon>
        <taxon>Bacillales</taxon>
        <taxon>Alicyclobacillaceae</taxon>
        <taxon>Tumebacillus</taxon>
    </lineage>
</organism>
<proteinExistence type="inferred from homology"/>
<keyword evidence="2" id="KW-1133">Transmembrane helix</keyword>
<comment type="similarity">
    <text evidence="1">Belongs to the YggT family.</text>
</comment>
<protein>
    <submittedName>
        <fullName evidence="3">YggT family protein</fullName>
    </submittedName>
</protein>
<dbReference type="PANTHER" id="PTHR33219">
    <property type="entry name" value="YLMG HOMOLOG PROTEIN 2, CHLOROPLASTIC"/>
    <property type="match status" value="1"/>
</dbReference>
<evidence type="ECO:0000313" key="4">
    <source>
        <dbReference type="Proteomes" id="UP000602284"/>
    </source>
</evidence>
<comment type="caution">
    <text evidence="3">The sequence shown here is derived from an EMBL/GenBank/DDBJ whole genome shotgun (WGS) entry which is preliminary data.</text>
</comment>
<keyword evidence="2" id="KW-0812">Transmembrane</keyword>
<dbReference type="InterPro" id="IPR003425">
    <property type="entry name" value="CCB3/YggT"/>
</dbReference>
<name>A0ABS1JGW2_9BACL</name>
<dbReference type="EMBL" id="JAEQNB010000013">
    <property type="protein sequence ID" value="MBL0389465.1"/>
    <property type="molecule type" value="Genomic_DNA"/>
</dbReference>
<dbReference type="Proteomes" id="UP000602284">
    <property type="component" value="Unassembled WGS sequence"/>
</dbReference>
<reference evidence="3 4" key="1">
    <citation type="submission" date="2021-01" db="EMBL/GenBank/DDBJ databases">
        <title>Tumebacillus sp. strain ITR2 16S ribosomal RNA gene Genome sequencing and assembly.</title>
        <authorList>
            <person name="Kang M."/>
        </authorList>
    </citation>
    <scope>NUCLEOTIDE SEQUENCE [LARGE SCALE GENOMIC DNA]</scope>
    <source>
        <strain evidence="3 4">ITR2</strain>
    </source>
</reference>
<dbReference type="PANTHER" id="PTHR33219:SF14">
    <property type="entry name" value="PROTEIN COFACTOR ASSEMBLY OF COMPLEX C SUBUNIT B CCB3, CHLOROPLASTIC-RELATED"/>
    <property type="match status" value="1"/>
</dbReference>
<feature type="transmembrane region" description="Helical" evidence="2">
    <location>
        <begin position="68"/>
        <end position="90"/>
    </location>
</feature>
<evidence type="ECO:0000256" key="1">
    <source>
        <dbReference type="ARBA" id="ARBA00010894"/>
    </source>
</evidence>
<dbReference type="Pfam" id="PF02325">
    <property type="entry name" value="CCB3_YggT"/>
    <property type="match status" value="1"/>
</dbReference>
<accession>A0ABS1JGW2</accession>
<dbReference type="RefSeq" id="WP_201638455.1">
    <property type="nucleotide sequence ID" value="NZ_JAEQNB010000013.1"/>
</dbReference>
<evidence type="ECO:0000256" key="2">
    <source>
        <dbReference type="SAM" id="Phobius"/>
    </source>
</evidence>
<feature type="transmembrane region" description="Helical" evidence="2">
    <location>
        <begin position="6"/>
        <end position="28"/>
    </location>
</feature>
<evidence type="ECO:0000313" key="3">
    <source>
        <dbReference type="EMBL" id="MBL0389465.1"/>
    </source>
</evidence>
<keyword evidence="4" id="KW-1185">Reference proteome</keyword>
<gene>
    <name evidence="3" type="ORF">JJB07_23210</name>
</gene>